<dbReference type="RefSeq" id="XP_033165757.1">
    <property type="nucleotide sequence ID" value="XM_033309866.1"/>
</dbReference>
<keyword evidence="6 11" id="KW-1133">Transmembrane helix</keyword>
<keyword evidence="4 11" id="KW-0812">Transmembrane</keyword>
<feature type="transmembrane region" description="Helical" evidence="11">
    <location>
        <begin position="269"/>
        <end position="290"/>
    </location>
</feature>
<dbReference type="Proteomes" id="UP000515162">
    <property type="component" value="Chromosome 3R"/>
</dbReference>
<keyword evidence="12" id="KW-1185">Reference proteome</keyword>
<protein>
    <recommendedName>
        <fullName evidence="11">Odorant receptor</fullName>
    </recommendedName>
</protein>
<evidence type="ECO:0000256" key="5">
    <source>
        <dbReference type="ARBA" id="ARBA00022725"/>
    </source>
</evidence>
<evidence type="ECO:0000256" key="7">
    <source>
        <dbReference type="ARBA" id="ARBA00023136"/>
    </source>
</evidence>
<reference evidence="13" key="1">
    <citation type="submission" date="2025-08" db="UniProtKB">
        <authorList>
            <consortium name="RefSeq"/>
        </authorList>
    </citation>
    <scope>IDENTIFICATION</scope>
    <source>
        <strain evidence="13">Mau12</strain>
        <tissue evidence="13">Whole Body</tissue>
    </source>
</reference>
<keyword evidence="5 11" id="KW-0552">Olfaction</keyword>
<keyword evidence="7 11" id="KW-0472">Membrane</keyword>
<evidence type="ECO:0000256" key="11">
    <source>
        <dbReference type="RuleBase" id="RU351113"/>
    </source>
</evidence>
<evidence type="ECO:0000256" key="3">
    <source>
        <dbReference type="ARBA" id="ARBA00022606"/>
    </source>
</evidence>
<proteinExistence type="inferred from homology"/>
<feature type="transmembrane region" description="Helical" evidence="11">
    <location>
        <begin position="41"/>
        <end position="62"/>
    </location>
</feature>
<evidence type="ECO:0000256" key="1">
    <source>
        <dbReference type="ARBA" id="ARBA00004651"/>
    </source>
</evidence>
<evidence type="ECO:0000256" key="8">
    <source>
        <dbReference type="ARBA" id="ARBA00023170"/>
    </source>
</evidence>
<feature type="transmembrane region" description="Helical" evidence="11">
    <location>
        <begin position="131"/>
        <end position="159"/>
    </location>
</feature>
<gene>
    <name evidence="13" type="primary">LOC117144588</name>
</gene>
<evidence type="ECO:0000313" key="13">
    <source>
        <dbReference type="RefSeq" id="XP_033165757.1"/>
    </source>
</evidence>
<dbReference type="InterPro" id="IPR004117">
    <property type="entry name" value="7tm6_olfct_rcpt"/>
</dbReference>
<dbReference type="GO" id="GO:0004984">
    <property type="term" value="F:olfactory receptor activity"/>
    <property type="evidence" value="ECO:0007669"/>
    <property type="project" value="InterPro"/>
</dbReference>
<evidence type="ECO:0000256" key="4">
    <source>
        <dbReference type="ARBA" id="ARBA00022692"/>
    </source>
</evidence>
<dbReference type="AlphaFoldDB" id="A0A6P8KC68"/>
<comment type="subcellular location">
    <subcellularLocation>
        <location evidence="1 11">Cell membrane</location>
        <topology evidence="1 11">Multi-pass membrane protein</topology>
    </subcellularLocation>
</comment>
<keyword evidence="2" id="KW-1003">Cell membrane</keyword>
<comment type="similarity">
    <text evidence="11">Belongs to the insect chemoreceptor superfamily. Heteromeric odorant receptor channel (TC 1.A.69) family.</text>
</comment>
<evidence type="ECO:0000313" key="12">
    <source>
        <dbReference type="Proteomes" id="UP000515162"/>
    </source>
</evidence>
<feature type="transmembrane region" description="Helical" evidence="11">
    <location>
        <begin position="296"/>
        <end position="316"/>
    </location>
</feature>
<comment type="subunit">
    <text evidence="10">Interacts with Orco. Complexes exist early in the endomembrane system in olfactory sensory neurons (OSNs), coupling these complexes to the conserved ciliary trafficking pathway.</text>
</comment>
<evidence type="ECO:0000256" key="9">
    <source>
        <dbReference type="ARBA" id="ARBA00023224"/>
    </source>
</evidence>
<evidence type="ECO:0000256" key="10">
    <source>
        <dbReference type="ARBA" id="ARBA00038679"/>
    </source>
</evidence>
<accession>A0A6P8KC68</accession>
<keyword evidence="9 11" id="KW-0807">Transducer</keyword>
<sequence length="392" mass="45216">MEPVQYSYEDFARLPTTVFWIMGYDMLGVPKTRSRRILYWIYRLLCLASHGVCVGFMVFRMVEAKTIDNVSLIMRYATLVTYIINSDTKFATALQGNAIQSLNSKLAELYPKTTLDRIYHRVNDHYWTKSFVYLVIIYIGSSIMVVIGPIITSIIAYFAQNVFTYMHCYPYFLYDPEKDPVWIYIGIYALEWLHSTQMVISNIGADIWLLYFQVQINLHFRGIIRSLEDHKPSVKHDQEDRKFIAKIVDKQVHLVSLQNDLNGIFGKSLLLSLLTTAAVICTVAVYTLIQGPTLEGFTYVIFIGTSVTQVYLVCYYGQQVLDLSGEVAHAVYNHDFHDASIAYKRYLLIIIIRAQQPVELNAMGYLSISLDTFKQLMSVSYRVITMLMQMIQ</sequence>
<evidence type="ECO:0000256" key="2">
    <source>
        <dbReference type="ARBA" id="ARBA00022475"/>
    </source>
</evidence>
<dbReference type="CTD" id="41119"/>
<dbReference type="PANTHER" id="PTHR21137:SF44">
    <property type="entry name" value="ODORANT RECEPTOR 13A-RELATED"/>
    <property type="match status" value="1"/>
</dbReference>
<dbReference type="Pfam" id="PF02949">
    <property type="entry name" value="7tm_6"/>
    <property type="match status" value="1"/>
</dbReference>
<comment type="caution">
    <text evidence="11">Lacks conserved residue(s) required for the propagation of feature annotation.</text>
</comment>
<dbReference type="PANTHER" id="PTHR21137">
    <property type="entry name" value="ODORANT RECEPTOR"/>
    <property type="match status" value="1"/>
</dbReference>
<dbReference type="GeneID" id="117144588"/>
<organism evidence="12 13">
    <name type="scientific">Drosophila mauritiana</name>
    <name type="common">Fruit fly</name>
    <dbReference type="NCBI Taxonomy" id="7226"/>
    <lineage>
        <taxon>Eukaryota</taxon>
        <taxon>Metazoa</taxon>
        <taxon>Ecdysozoa</taxon>
        <taxon>Arthropoda</taxon>
        <taxon>Hexapoda</taxon>
        <taxon>Insecta</taxon>
        <taxon>Pterygota</taxon>
        <taxon>Neoptera</taxon>
        <taxon>Endopterygota</taxon>
        <taxon>Diptera</taxon>
        <taxon>Brachycera</taxon>
        <taxon>Muscomorpha</taxon>
        <taxon>Ephydroidea</taxon>
        <taxon>Drosophilidae</taxon>
        <taxon>Drosophila</taxon>
        <taxon>Sophophora</taxon>
    </lineage>
</organism>
<keyword evidence="8 11" id="KW-0675">Receptor</keyword>
<keyword evidence="3 11" id="KW-0716">Sensory transduction</keyword>
<evidence type="ECO:0000256" key="6">
    <source>
        <dbReference type="ARBA" id="ARBA00022989"/>
    </source>
</evidence>
<dbReference type="GO" id="GO:0005886">
    <property type="term" value="C:plasma membrane"/>
    <property type="evidence" value="ECO:0007669"/>
    <property type="project" value="UniProtKB-SubCell"/>
</dbReference>
<dbReference type="GO" id="GO:0007165">
    <property type="term" value="P:signal transduction"/>
    <property type="evidence" value="ECO:0007669"/>
    <property type="project" value="UniProtKB-KW"/>
</dbReference>
<dbReference type="GO" id="GO:0005549">
    <property type="term" value="F:odorant binding"/>
    <property type="evidence" value="ECO:0007669"/>
    <property type="project" value="InterPro"/>
</dbReference>
<name>A0A6P8KC68_DROMA</name>